<accession>A0A8H9IPM6</accession>
<organism evidence="1 2">
    <name type="scientific">Alcaligenes pakistanensis</name>
    <dbReference type="NCBI Taxonomy" id="1482717"/>
    <lineage>
        <taxon>Bacteria</taxon>
        <taxon>Pseudomonadati</taxon>
        <taxon>Pseudomonadota</taxon>
        <taxon>Betaproteobacteria</taxon>
        <taxon>Burkholderiales</taxon>
        <taxon>Alcaligenaceae</taxon>
        <taxon>Alcaligenes</taxon>
    </lineage>
</organism>
<name>A0A8H9IPM6_9BURK</name>
<dbReference type="EMBL" id="BMZN01000006">
    <property type="protein sequence ID" value="GHC58721.1"/>
    <property type="molecule type" value="Genomic_DNA"/>
</dbReference>
<comment type="caution">
    <text evidence="1">The sequence shown here is derived from an EMBL/GenBank/DDBJ whole genome shotgun (WGS) entry which is preliminary data.</text>
</comment>
<protein>
    <submittedName>
        <fullName evidence="1">Uncharacterized protein</fullName>
    </submittedName>
</protein>
<evidence type="ECO:0000313" key="2">
    <source>
        <dbReference type="Proteomes" id="UP000608923"/>
    </source>
</evidence>
<gene>
    <name evidence="1" type="ORF">GCM10010096_34840</name>
</gene>
<sequence>MSTDTQNNAPVIAEAFSIPAALREIASWMDSGGPTYHEAELIGMNIAGPTGCGAHKECTRAAKLAFLEAARIWERLHPSSPVGAEPVLRIGTDRNGELAIFTPRFNSVIARFTPCGKSGMKEGLLYSAPVAAQPDVTQQTLDDVMAGIPARDAEIEALRMEIEAQHAAQAQQSLTDADIDRIAAPWLHPDGQANSSDIRAIVRAIHAQQPVSGADDAPERALAELVDKIMPGLDTGDLLADAATASKTLDSAKQDADKVDAALAEMVHAMFRSGNSVPVTRITIDRKQYDAAIDAARKELDQ</sequence>
<keyword evidence="2" id="KW-1185">Reference proteome</keyword>
<dbReference type="RefSeq" id="WP_189393939.1">
    <property type="nucleotide sequence ID" value="NZ_BMZN01000006.1"/>
</dbReference>
<evidence type="ECO:0000313" key="1">
    <source>
        <dbReference type="EMBL" id="GHC58721.1"/>
    </source>
</evidence>
<dbReference type="AlphaFoldDB" id="A0A8H9IPM6"/>
<proteinExistence type="predicted"/>
<dbReference type="Proteomes" id="UP000608923">
    <property type="component" value="Unassembled WGS sequence"/>
</dbReference>
<reference evidence="2" key="1">
    <citation type="journal article" date="2019" name="Int. J. Syst. Evol. Microbiol.">
        <title>The Global Catalogue of Microorganisms (GCM) 10K type strain sequencing project: providing services to taxonomists for standard genome sequencing and annotation.</title>
        <authorList>
            <consortium name="The Broad Institute Genomics Platform"/>
            <consortium name="The Broad Institute Genome Sequencing Center for Infectious Disease"/>
            <person name="Wu L."/>
            <person name="Ma J."/>
        </authorList>
    </citation>
    <scope>NUCLEOTIDE SEQUENCE [LARGE SCALE GENOMIC DNA]</scope>
    <source>
        <strain evidence="2">KCTC 42083</strain>
    </source>
</reference>